<dbReference type="AlphaFoldDB" id="A0AAV4Y442"/>
<name>A0AAV4Y442_CAEEX</name>
<organism evidence="1 2">
    <name type="scientific">Caerostris extrusa</name>
    <name type="common">Bark spider</name>
    <name type="synonym">Caerostris bankana</name>
    <dbReference type="NCBI Taxonomy" id="172846"/>
    <lineage>
        <taxon>Eukaryota</taxon>
        <taxon>Metazoa</taxon>
        <taxon>Ecdysozoa</taxon>
        <taxon>Arthropoda</taxon>
        <taxon>Chelicerata</taxon>
        <taxon>Arachnida</taxon>
        <taxon>Araneae</taxon>
        <taxon>Araneomorphae</taxon>
        <taxon>Entelegynae</taxon>
        <taxon>Araneoidea</taxon>
        <taxon>Araneidae</taxon>
        <taxon>Caerostris</taxon>
    </lineage>
</organism>
<sequence>MAAVEVLTEFFCFMCYKDKEERYECYEQHVLLRRKREQPSDTFYSCVECKAEVKEVISVTAFFDSFRDSVFECTGCDCDVENKESLQFHAECGCTTRRISR</sequence>
<protein>
    <submittedName>
        <fullName evidence="1">Uncharacterized protein</fullName>
    </submittedName>
</protein>
<gene>
    <name evidence="1" type="ORF">CEXT_4711</name>
</gene>
<dbReference type="EMBL" id="BPLR01018701">
    <property type="protein sequence ID" value="GIZ01669.1"/>
    <property type="molecule type" value="Genomic_DNA"/>
</dbReference>
<dbReference type="Proteomes" id="UP001054945">
    <property type="component" value="Unassembled WGS sequence"/>
</dbReference>
<evidence type="ECO:0000313" key="1">
    <source>
        <dbReference type="EMBL" id="GIZ01669.1"/>
    </source>
</evidence>
<reference evidence="1 2" key="1">
    <citation type="submission" date="2021-06" db="EMBL/GenBank/DDBJ databases">
        <title>Caerostris extrusa draft genome.</title>
        <authorList>
            <person name="Kono N."/>
            <person name="Arakawa K."/>
        </authorList>
    </citation>
    <scope>NUCLEOTIDE SEQUENCE [LARGE SCALE GENOMIC DNA]</scope>
</reference>
<evidence type="ECO:0000313" key="2">
    <source>
        <dbReference type="Proteomes" id="UP001054945"/>
    </source>
</evidence>
<comment type="caution">
    <text evidence="1">The sequence shown here is derived from an EMBL/GenBank/DDBJ whole genome shotgun (WGS) entry which is preliminary data.</text>
</comment>
<keyword evidence="2" id="KW-1185">Reference proteome</keyword>
<proteinExistence type="predicted"/>
<accession>A0AAV4Y442</accession>